<dbReference type="PANTHER" id="PTHR33741:SF5">
    <property type="entry name" value="TRANSMEMBRANE PROTEIN DDB_G0269096-RELATED"/>
    <property type="match status" value="1"/>
</dbReference>
<dbReference type="PANTHER" id="PTHR33741">
    <property type="entry name" value="TRANSMEMBRANE PROTEIN DDB_G0269096-RELATED"/>
    <property type="match status" value="1"/>
</dbReference>
<gene>
    <name evidence="3" type="ORF">J3998_10000</name>
</gene>
<feature type="transmembrane region" description="Helical" evidence="1">
    <location>
        <begin position="25"/>
        <end position="45"/>
    </location>
</feature>
<dbReference type="InterPro" id="IPR058581">
    <property type="entry name" value="TM_HPP"/>
</dbReference>
<keyword evidence="1" id="KW-0812">Transmembrane</keyword>
<sequence length="325" mass="35671">MQPWLSKTLQILAPTLTNSSLLEKLYSALGGFIGILAVAIISHHYADPQSAWLMTASMGASAVLLFAAPHGPMSQPWPVFGGHMVSAITALTFSLYLLPWIDPLLILAITVGVSIFAMYALGCLHPPGGATALTIVLSAEKAPSTVNFDFLAFPLLLNLVVILIIAVFFHSLGSKKYPVFFAQNTFRKRSENQEQMPDALSHEEFLSALAEIDSFVDINEQELRRILELTQVCAPTQPLIAEQLNSGGYYSNGALGRDWSVRQIKELVEDDQAVGEKQLVIFKQKAGSEKLKTDCITVSNFLKWAAYEVEPATSGWQKKISKPKY</sequence>
<evidence type="ECO:0000256" key="1">
    <source>
        <dbReference type="SAM" id="Phobius"/>
    </source>
</evidence>
<evidence type="ECO:0000313" key="3">
    <source>
        <dbReference type="EMBL" id="MBO1927908.1"/>
    </source>
</evidence>
<organism evidence="3 4">
    <name type="scientific">Thiomicrorhabdus marina</name>
    <dbReference type="NCBI Taxonomy" id="2818442"/>
    <lineage>
        <taxon>Bacteria</taxon>
        <taxon>Pseudomonadati</taxon>
        <taxon>Pseudomonadota</taxon>
        <taxon>Gammaproteobacteria</taxon>
        <taxon>Thiotrichales</taxon>
        <taxon>Piscirickettsiaceae</taxon>
        <taxon>Thiomicrorhabdus</taxon>
    </lineage>
</organism>
<dbReference type="Proteomes" id="UP000664835">
    <property type="component" value="Unassembled WGS sequence"/>
</dbReference>
<evidence type="ECO:0000313" key="4">
    <source>
        <dbReference type="Proteomes" id="UP000664835"/>
    </source>
</evidence>
<feature type="transmembrane region" description="Helical" evidence="1">
    <location>
        <begin position="150"/>
        <end position="169"/>
    </location>
</feature>
<feature type="domain" description="HPP transmembrane region" evidence="2">
    <location>
        <begin position="19"/>
        <end position="178"/>
    </location>
</feature>
<evidence type="ECO:0000259" key="2">
    <source>
        <dbReference type="Pfam" id="PF04982"/>
    </source>
</evidence>
<keyword evidence="1" id="KW-1133">Transmembrane helix</keyword>
<reference evidence="3 4" key="1">
    <citation type="submission" date="2021-03" db="EMBL/GenBank/DDBJ databases">
        <title>Thiomicrorhabdus sp.nov.,novel sulfur-oxidizing bacteria isolated from coastal sediment.</title>
        <authorList>
            <person name="Liu X."/>
        </authorList>
    </citation>
    <scope>NUCLEOTIDE SEQUENCE [LARGE SCALE GENOMIC DNA]</scope>
    <source>
        <strain evidence="3 4">6S2-11</strain>
    </source>
</reference>
<dbReference type="InterPro" id="IPR007065">
    <property type="entry name" value="HPP"/>
</dbReference>
<comment type="caution">
    <text evidence="3">The sequence shown here is derived from an EMBL/GenBank/DDBJ whole genome shotgun (WGS) entry which is preliminary data.</text>
</comment>
<dbReference type="EMBL" id="JAGETV010000020">
    <property type="protein sequence ID" value="MBO1927908.1"/>
    <property type="molecule type" value="Genomic_DNA"/>
</dbReference>
<keyword evidence="4" id="KW-1185">Reference proteome</keyword>
<feature type="transmembrane region" description="Helical" evidence="1">
    <location>
        <begin position="77"/>
        <end position="97"/>
    </location>
</feature>
<proteinExistence type="predicted"/>
<name>A0ABS3Q747_9GAMM</name>
<dbReference type="Pfam" id="PF04982">
    <property type="entry name" value="TM_HPP"/>
    <property type="match status" value="1"/>
</dbReference>
<keyword evidence="1" id="KW-0472">Membrane</keyword>
<feature type="transmembrane region" description="Helical" evidence="1">
    <location>
        <begin position="52"/>
        <end position="71"/>
    </location>
</feature>
<accession>A0ABS3Q747</accession>
<protein>
    <submittedName>
        <fullName evidence="3">HPP family protein</fullName>
    </submittedName>
</protein>
<dbReference type="RefSeq" id="WP_208150522.1">
    <property type="nucleotide sequence ID" value="NZ_JAGETV010000020.1"/>
</dbReference>